<dbReference type="PANTHER" id="PTHR37302">
    <property type="entry name" value="SLR1116 PROTEIN"/>
    <property type="match status" value="1"/>
</dbReference>
<comment type="caution">
    <text evidence="3">The sequence shown here is derived from an EMBL/GenBank/DDBJ whole genome shotgun (WGS) entry which is preliminary data.</text>
</comment>
<protein>
    <submittedName>
        <fullName evidence="3">Damage-inducible protein DinB</fullName>
    </submittedName>
</protein>
<proteinExistence type="inferred from homology"/>
<comment type="similarity">
    <text evidence="1">Belongs to the DinB family.</text>
</comment>
<dbReference type="Gene3D" id="1.20.120.450">
    <property type="entry name" value="dinb family like domain"/>
    <property type="match status" value="1"/>
</dbReference>
<organism evidence="3 4">
    <name type="scientific">Olivibacter ginsenosidimutans</name>
    <dbReference type="NCBI Taxonomy" id="1176537"/>
    <lineage>
        <taxon>Bacteria</taxon>
        <taxon>Pseudomonadati</taxon>
        <taxon>Bacteroidota</taxon>
        <taxon>Sphingobacteriia</taxon>
        <taxon>Sphingobacteriales</taxon>
        <taxon>Sphingobacteriaceae</taxon>
        <taxon>Olivibacter</taxon>
    </lineage>
</organism>
<evidence type="ECO:0000256" key="2">
    <source>
        <dbReference type="ARBA" id="ARBA00022723"/>
    </source>
</evidence>
<keyword evidence="2" id="KW-0479">Metal-binding</keyword>
<dbReference type="SUPFAM" id="SSF109854">
    <property type="entry name" value="DinB/YfiT-like putative metalloenzymes"/>
    <property type="match status" value="1"/>
</dbReference>
<dbReference type="InterPro" id="IPR034660">
    <property type="entry name" value="DinB/YfiT-like"/>
</dbReference>
<dbReference type="EMBL" id="BAABIQ010000040">
    <property type="protein sequence ID" value="GAA4799558.1"/>
    <property type="molecule type" value="Genomic_DNA"/>
</dbReference>
<reference evidence="4" key="1">
    <citation type="journal article" date="2019" name="Int. J. Syst. Evol. Microbiol.">
        <title>The Global Catalogue of Microorganisms (GCM) 10K type strain sequencing project: providing services to taxonomists for standard genome sequencing and annotation.</title>
        <authorList>
            <consortium name="The Broad Institute Genomics Platform"/>
            <consortium name="The Broad Institute Genome Sequencing Center for Infectious Disease"/>
            <person name="Wu L."/>
            <person name="Ma J."/>
        </authorList>
    </citation>
    <scope>NUCLEOTIDE SEQUENCE [LARGE SCALE GENOMIC DNA]</scope>
    <source>
        <strain evidence="4">JCM 18200</strain>
    </source>
</reference>
<keyword evidence="4" id="KW-1185">Reference proteome</keyword>
<dbReference type="PANTHER" id="PTHR37302:SF3">
    <property type="entry name" value="DAMAGE-INDUCIBLE PROTEIN DINB"/>
    <property type="match status" value="1"/>
</dbReference>
<dbReference type="Pfam" id="PF05163">
    <property type="entry name" value="DinB"/>
    <property type="match status" value="1"/>
</dbReference>
<sequence>MEQAISMTTIEQPSLNSFVKNFVDYDLWTNLSLIKWLGSKPKELLEKEVASSFSSICLTLHHMWRTQGYWFAIINKKQDFQEEHYPMGLNNILAGLIEQSARIADFVKAMSEADLHEELPVESPWFTCTYAASEYIVQMVTHNTYHRGQLVTISHHLGFKDAPNTDYNFYNVMGR</sequence>
<dbReference type="RefSeq" id="WP_345232744.1">
    <property type="nucleotide sequence ID" value="NZ_BAABIQ010000040.1"/>
</dbReference>
<gene>
    <name evidence="3" type="primary">dinB_4</name>
    <name evidence="3" type="ORF">GCM10023231_30430</name>
</gene>
<evidence type="ECO:0000256" key="1">
    <source>
        <dbReference type="ARBA" id="ARBA00008635"/>
    </source>
</evidence>
<evidence type="ECO:0000313" key="3">
    <source>
        <dbReference type="EMBL" id="GAA4799558.1"/>
    </source>
</evidence>
<name>A0ABP9BSG8_9SPHI</name>
<dbReference type="Proteomes" id="UP001501411">
    <property type="component" value="Unassembled WGS sequence"/>
</dbReference>
<accession>A0ABP9BSG8</accession>
<evidence type="ECO:0000313" key="4">
    <source>
        <dbReference type="Proteomes" id="UP001501411"/>
    </source>
</evidence>
<dbReference type="InterPro" id="IPR007837">
    <property type="entry name" value="DinB"/>
</dbReference>